<organism evidence="2 3">
    <name type="scientific">Ovis ammon polii</name>
    <dbReference type="NCBI Taxonomy" id="230172"/>
    <lineage>
        <taxon>Eukaryota</taxon>
        <taxon>Metazoa</taxon>
        <taxon>Chordata</taxon>
        <taxon>Craniata</taxon>
        <taxon>Vertebrata</taxon>
        <taxon>Euteleostomi</taxon>
        <taxon>Mammalia</taxon>
        <taxon>Eutheria</taxon>
        <taxon>Laurasiatheria</taxon>
        <taxon>Artiodactyla</taxon>
        <taxon>Ruminantia</taxon>
        <taxon>Pecora</taxon>
        <taxon>Bovidae</taxon>
        <taxon>Caprinae</taxon>
        <taxon>Ovis</taxon>
    </lineage>
</organism>
<feature type="region of interest" description="Disordered" evidence="1">
    <location>
        <begin position="49"/>
        <end position="86"/>
    </location>
</feature>
<evidence type="ECO:0000256" key="1">
    <source>
        <dbReference type="SAM" id="MobiDB-lite"/>
    </source>
</evidence>
<name>A0AAD4U931_OVIAM</name>
<proteinExistence type="predicted"/>
<accession>A0AAD4U931</accession>
<reference evidence="2" key="1">
    <citation type="submission" date="2022-03" db="EMBL/GenBank/DDBJ databases">
        <title>Genomic analyses of argali, domestic sheep and their hybrids provide insights into chromosomal evolution, heterosis and genetic basis of agronomic traits.</title>
        <authorList>
            <person name="Li M."/>
        </authorList>
    </citation>
    <scope>NUCLEOTIDE SEQUENCE</scope>
    <source>
        <strain evidence="2">CAU-MHL-2022a</strain>
        <tissue evidence="2">Skin</tissue>
    </source>
</reference>
<evidence type="ECO:0000313" key="2">
    <source>
        <dbReference type="EMBL" id="KAI4539315.1"/>
    </source>
</evidence>
<dbReference type="Proteomes" id="UP001214576">
    <property type="component" value="Unassembled WGS sequence"/>
</dbReference>
<feature type="region of interest" description="Disordered" evidence="1">
    <location>
        <begin position="1"/>
        <end position="23"/>
    </location>
</feature>
<feature type="compositionally biased region" description="Gly residues" evidence="1">
    <location>
        <begin position="1"/>
        <end position="16"/>
    </location>
</feature>
<dbReference type="EMBL" id="JAKZEL010000011">
    <property type="protein sequence ID" value="KAI4539315.1"/>
    <property type="molecule type" value="Genomic_DNA"/>
</dbReference>
<protein>
    <recommendedName>
        <fullName evidence="4">POU class 5 homeobox 1</fullName>
    </recommendedName>
</protein>
<sequence>MSFQGPPGGSGIGPGVVPGAEVWRLPPCPPPYDLCGGMAYCAPQVGVGLVPPGSLETPQPEGEAGAGVESNSEGASPDPCAAPAGAAKLDKEKLEPNPDESQDIKALQKDLEQFAKLLKAEEDHSRIYPGRCGAHPGGCVWKGVQPNDYLPF</sequence>
<keyword evidence="3" id="KW-1185">Reference proteome</keyword>
<comment type="caution">
    <text evidence="2">The sequence shown here is derived from an EMBL/GenBank/DDBJ whole genome shotgun (WGS) entry which is preliminary data.</text>
</comment>
<evidence type="ECO:0008006" key="4">
    <source>
        <dbReference type="Google" id="ProtNLM"/>
    </source>
</evidence>
<dbReference type="AlphaFoldDB" id="A0AAD4U931"/>
<evidence type="ECO:0000313" key="3">
    <source>
        <dbReference type="Proteomes" id="UP001214576"/>
    </source>
</evidence>
<gene>
    <name evidence="2" type="ORF">MG293_010707</name>
</gene>